<dbReference type="Gene3D" id="2.60.40.420">
    <property type="entry name" value="Cupredoxins - blue copper proteins"/>
    <property type="match status" value="1"/>
</dbReference>
<feature type="transmembrane region" description="Helical" evidence="1">
    <location>
        <begin position="6"/>
        <end position="22"/>
    </location>
</feature>
<keyword evidence="4" id="KW-1185">Reference proteome</keyword>
<dbReference type="EMBL" id="SWCI01000008">
    <property type="protein sequence ID" value="TKB48218.1"/>
    <property type="molecule type" value="Genomic_DNA"/>
</dbReference>
<organism evidence="3 4">
    <name type="scientific">Ferrimonas sediminicola</name>
    <dbReference type="NCBI Taxonomy" id="2569538"/>
    <lineage>
        <taxon>Bacteria</taxon>
        <taxon>Pseudomonadati</taxon>
        <taxon>Pseudomonadota</taxon>
        <taxon>Gammaproteobacteria</taxon>
        <taxon>Alteromonadales</taxon>
        <taxon>Ferrimonadaceae</taxon>
        <taxon>Ferrimonas</taxon>
    </lineage>
</organism>
<gene>
    <name evidence="3" type="ORF">FCL40_12770</name>
</gene>
<evidence type="ECO:0000259" key="2">
    <source>
        <dbReference type="Pfam" id="PF13473"/>
    </source>
</evidence>
<protein>
    <submittedName>
        <fullName evidence="3">Cupredoxin domain-containing protein</fullName>
    </submittedName>
</protein>
<keyword evidence="1" id="KW-0812">Transmembrane</keyword>
<keyword evidence="1" id="KW-1133">Transmembrane helix</keyword>
<dbReference type="Pfam" id="PF13473">
    <property type="entry name" value="Cupredoxin_1"/>
    <property type="match status" value="1"/>
</dbReference>
<accession>A0A4U1BD79</accession>
<proteinExistence type="predicted"/>
<sequence>MAIINLVGVALIGLIVWWFWLYKPTQVKAGGDEPITIVVENGVYLPAQIQLPAGKAITLRFLRKDESPCAEVVQFPGLELAKSLAVDKSTTVEIPPLEAGEYDFHCQMQMYRGKLVVG</sequence>
<evidence type="ECO:0000313" key="4">
    <source>
        <dbReference type="Proteomes" id="UP000305674"/>
    </source>
</evidence>
<dbReference type="OrthoDB" id="9800141at2"/>
<evidence type="ECO:0000313" key="3">
    <source>
        <dbReference type="EMBL" id="TKB48218.1"/>
    </source>
</evidence>
<evidence type="ECO:0000256" key="1">
    <source>
        <dbReference type="SAM" id="Phobius"/>
    </source>
</evidence>
<dbReference type="InterPro" id="IPR008972">
    <property type="entry name" value="Cupredoxin"/>
</dbReference>
<keyword evidence="1" id="KW-0472">Membrane</keyword>
<name>A0A4U1BD79_9GAMM</name>
<reference evidence="3 4" key="1">
    <citation type="submission" date="2019-04" db="EMBL/GenBank/DDBJ databases">
        <authorList>
            <person name="Hwang J.C."/>
        </authorList>
    </citation>
    <scope>NUCLEOTIDE SEQUENCE [LARGE SCALE GENOMIC DNA]</scope>
    <source>
        <strain evidence="3 4">IMCC35001</strain>
    </source>
</reference>
<dbReference type="InterPro" id="IPR028096">
    <property type="entry name" value="EfeO_Cupredoxin"/>
</dbReference>
<dbReference type="SUPFAM" id="SSF49503">
    <property type="entry name" value="Cupredoxins"/>
    <property type="match status" value="1"/>
</dbReference>
<dbReference type="Proteomes" id="UP000305674">
    <property type="component" value="Unassembled WGS sequence"/>
</dbReference>
<dbReference type="AlphaFoldDB" id="A0A4U1BD79"/>
<feature type="domain" description="EfeO-type cupredoxin-like" evidence="2">
    <location>
        <begin position="12"/>
        <end position="117"/>
    </location>
</feature>
<dbReference type="RefSeq" id="WP_136853689.1">
    <property type="nucleotide sequence ID" value="NZ_SWCI01000008.1"/>
</dbReference>
<comment type="caution">
    <text evidence="3">The sequence shown here is derived from an EMBL/GenBank/DDBJ whole genome shotgun (WGS) entry which is preliminary data.</text>
</comment>